<dbReference type="NCBIfam" id="NF009875">
    <property type="entry name" value="PRK13339.1"/>
    <property type="match status" value="1"/>
</dbReference>
<dbReference type="RefSeq" id="WP_048839291.1">
    <property type="nucleotide sequence ID" value="NZ_BAMV01000018.1"/>
</dbReference>
<dbReference type="NCBIfam" id="NF003610">
    <property type="entry name" value="PRK05257.3-1"/>
    <property type="match status" value="1"/>
</dbReference>
<comment type="caution">
    <text evidence="10">The sequence shown here is derived from an EMBL/GenBank/DDBJ whole genome shotgun (WGS) entry which is preliminary data.</text>
</comment>
<dbReference type="Proteomes" id="UP000321891">
    <property type="component" value="Unassembled WGS sequence"/>
</dbReference>
<dbReference type="NCBIfam" id="NF003611">
    <property type="entry name" value="PRK05257.3-2"/>
    <property type="match status" value="1"/>
</dbReference>
<accession>A0A6N3SKL6</accession>
<dbReference type="EC" id="1.1.5.4" evidence="9"/>
<gene>
    <name evidence="9" type="primary">mqo</name>
    <name evidence="11" type="synonym">mqo1</name>
    <name evidence="10" type="ORF">Abci_018_111</name>
    <name evidence="11" type="ORF">ACI01nite_04670</name>
</gene>
<sequence length="499" mass="54326">MSSITTGTASSADVVLIGGGVMSATLGAFLRQLQPDWSISIFERLDNVAEESSDAWNNAGTGHSALCELNYTPQQADGHVDISKAVVVNEAFQVSRQFWSYLAETGIVANPRDFITPVPHMSFVWGDANTEFLRKRYEALSQHPLFEGMEYSEDPAQLAQWMPLVMKARKPGQKLAVTRSLNGTDVNFGALTRLLFGYLASTPACTLHTRHEVLDLKKEPDGLWHVKVQDLRQNTQRTVKAKFVFVGGGGGALPLLQKSGIPEARGVGGFPVSGQFLRCKNPDIISQHHAKVYGKASVGAPPMSVPHLDTRVINGQRALLFGPYAGFSTRFLKQGSLMDLPKSINGGNLGAMLAVAKDNWPLTRYLIQQVMQSNDERMNALRDFVPDAKSEDWELVTAGQRVQVIKKDAKKGGVLQFGTEVVASKDGSIAALLGASPGASTAAPIMLTVLEKCFASKLAEWEPKLKAMVPSYGQKLSDNLDLCKTLRDKTTQTLKLQDL</sequence>
<dbReference type="GO" id="GO:0008924">
    <property type="term" value="F:L-malate dehydrogenase (quinone) activity"/>
    <property type="evidence" value="ECO:0007669"/>
    <property type="project" value="UniProtKB-UniRule"/>
</dbReference>
<evidence type="ECO:0000256" key="3">
    <source>
        <dbReference type="ARBA" id="ARBA00005012"/>
    </source>
</evidence>
<evidence type="ECO:0000256" key="5">
    <source>
        <dbReference type="ARBA" id="ARBA00022532"/>
    </source>
</evidence>
<dbReference type="Proteomes" id="UP000032671">
    <property type="component" value="Unassembled WGS sequence"/>
</dbReference>
<name>A0A0D6N6X1_9PROT</name>
<dbReference type="PANTHER" id="PTHR43104:SF2">
    <property type="entry name" value="L-2-HYDROXYGLUTARATE DEHYDROGENASE, MITOCHONDRIAL"/>
    <property type="match status" value="1"/>
</dbReference>
<dbReference type="Gene3D" id="3.50.50.60">
    <property type="entry name" value="FAD/NAD(P)-binding domain"/>
    <property type="match status" value="1"/>
</dbReference>
<reference evidence="10 12" key="1">
    <citation type="submission" date="2012-11" db="EMBL/GenBank/DDBJ databases">
        <title>Whole genome sequence of Acetobacter cibinongensis 4H-1.</title>
        <authorList>
            <person name="Azuma Y."/>
            <person name="Higashiura N."/>
            <person name="Hirakawa H."/>
            <person name="Matsushita K."/>
        </authorList>
    </citation>
    <scope>NUCLEOTIDE SEQUENCE [LARGE SCALE GENOMIC DNA]</scope>
    <source>
        <strain evidence="10 12">4H-1</strain>
    </source>
</reference>
<dbReference type="GO" id="GO:0047545">
    <property type="term" value="F:(S)-2-hydroxyglutarate dehydrogenase activity"/>
    <property type="evidence" value="ECO:0007669"/>
    <property type="project" value="TreeGrafter"/>
</dbReference>
<evidence type="ECO:0000256" key="2">
    <source>
        <dbReference type="ARBA" id="ARBA00001974"/>
    </source>
</evidence>
<dbReference type="HAMAP" id="MF_00212">
    <property type="entry name" value="MQO"/>
    <property type="match status" value="1"/>
</dbReference>
<dbReference type="NCBIfam" id="NF003604">
    <property type="entry name" value="PRK05257.1-3"/>
    <property type="match status" value="1"/>
</dbReference>
<evidence type="ECO:0000256" key="8">
    <source>
        <dbReference type="ARBA" id="ARBA00023002"/>
    </source>
</evidence>
<dbReference type="NCBIfam" id="NF003612">
    <property type="entry name" value="PRK05257.3-3"/>
    <property type="match status" value="1"/>
</dbReference>
<dbReference type="NCBIfam" id="NF003609">
    <property type="entry name" value="PRK05257.2-5"/>
    <property type="match status" value="1"/>
</dbReference>
<dbReference type="NCBIfam" id="NF003606">
    <property type="entry name" value="PRK05257.2-1"/>
    <property type="match status" value="1"/>
</dbReference>
<keyword evidence="8 9" id="KW-0560">Oxidoreductase</keyword>
<evidence type="ECO:0000256" key="4">
    <source>
        <dbReference type="ARBA" id="ARBA00006389"/>
    </source>
</evidence>
<evidence type="ECO:0000313" key="10">
    <source>
        <dbReference type="EMBL" id="GAN61241.1"/>
    </source>
</evidence>
<evidence type="ECO:0000256" key="7">
    <source>
        <dbReference type="ARBA" id="ARBA00022827"/>
    </source>
</evidence>
<evidence type="ECO:0000313" key="11">
    <source>
        <dbReference type="EMBL" id="GEL57865.1"/>
    </source>
</evidence>
<dbReference type="InterPro" id="IPR006231">
    <property type="entry name" value="MQO"/>
</dbReference>
<comment type="cofactor">
    <cofactor evidence="2 9">
        <name>FAD</name>
        <dbReference type="ChEBI" id="CHEBI:57692"/>
    </cofactor>
</comment>
<comment type="catalytic activity">
    <reaction evidence="1 9">
        <text>(S)-malate + a quinone = a quinol + oxaloacetate</text>
        <dbReference type="Rhea" id="RHEA:46012"/>
        <dbReference type="ChEBI" id="CHEBI:15589"/>
        <dbReference type="ChEBI" id="CHEBI:16452"/>
        <dbReference type="ChEBI" id="CHEBI:24646"/>
        <dbReference type="ChEBI" id="CHEBI:132124"/>
        <dbReference type="EC" id="1.1.5.4"/>
    </reaction>
</comment>
<dbReference type="NCBIfam" id="NF003608">
    <property type="entry name" value="PRK05257.2-4"/>
    <property type="match status" value="1"/>
</dbReference>
<dbReference type="AlphaFoldDB" id="A0A0D6N6X1"/>
<keyword evidence="6 9" id="KW-0285">Flavoprotein</keyword>
<reference evidence="11 13" key="2">
    <citation type="submission" date="2019-07" db="EMBL/GenBank/DDBJ databases">
        <title>Whole genome shotgun sequence of Acetobacter cibinongensis NBRC 16605.</title>
        <authorList>
            <person name="Hosoyama A."/>
            <person name="Uohara A."/>
            <person name="Ohji S."/>
            <person name="Ichikawa N."/>
        </authorList>
    </citation>
    <scope>NUCLEOTIDE SEQUENCE [LARGE SCALE GENOMIC DNA]</scope>
    <source>
        <strain evidence="11 13">NBRC 16605</strain>
    </source>
</reference>
<comment type="pathway">
    <text evidence="3 9">Carbohydrate metabolism; tricarboxylic acid cycle; oxaloacetate from (S)-malate (quinone route): step 1/1.</text>
</comment>
<dbReference type="NCBIfam" id="NF003605">
    <property type="entry name" value="PRK05257.1-4"/>
    <property type="match status" value="1"/>
</dbReference>
<organism evidence="10 12">
    <name type="scientific">Acetobacter cibinongensis</name>
    <dbReference type="NCBI Taxonomy" id="146475"/>
    <lineage>
        <taxon>Bacteria</taxon>
        <taxon>Pseudomonadati</taxon>
        <taxon>Pseudomonadota</taxon>
        <taxon>Alphaproteobacteria</taxon>
        <taxon>Acetobacterales</taxon>
        <taxon>Acetobacteraceae</taxon>
        <taxon>Acetobacter</taxon>
    </lineage>
</organism>
<dbReference type="PANTHER" id="PTHR43104">
    <property type="entry name" value="L-2-HYDROXYGLUTARATE DEHYDROGENASE, MITOCHONDRIAL"/>
    <property type="match status" value="1"/>
</dbReference>
<evidence type="ECO:0000256" key="6">
    <source>
        <dbReference type="ARBA" id="ARBA00022630"/>
    </source>
</evidence>
<keyword evidence="5 9" id="KW-0816">Tricarboxylic acid cycle</keyword>
<dbReference type="GO" id="GO:0006099">
    <property type="term" value="P:tricarboxylic acid cycle"/>
    <property type="evidence" value="ECO:0007669"/>
    <property type="project" value="UniProtKB-UniRule"/>
</dbReference>
<dbReference type="EMBL" id="BJVU01000001">
    <property type="protein sequence ID" value="GEL57865.1"/>
    <property type="molecule type" value="Genomic_DNA"/>
</dbReference>
<evidence type="ECO:0000256" key="9">
    <source>
        <dbReference type="HAMAP-Rule" id="MF_00212"/>
    </source>
</evidence>
<accession>A0A0D6N6X1</accession>
<evidence type="ECO:0000313" key="12">
    <source>
        <dbReference type="Proteomes" id="UP000032671"/>
    </source>
</evidence>
<comment type="similarity">
    <text evidence="4 9">Belongs to the MQO family.</text>
</comment>
<dbReference type="NCBIfam" id="NF003613">
    <property type="entry name" value="PRK05257.3-4"/>
    <property type="match status" value="1"/>
</dbReference>
<dbReference type="NCBIfam" id="NF003603">
    <property type="entry name" value="PRK05257.1-1"/>
    <property type="match status" value="1"/>
</dbReference>
<dbReference type="Gene3D" id="3.30.9.10">
    <property type="entry name" value="D-Amino Acid Oxidase, subunit A, domain 2"/>
    <property type="match status" value="1"/>
</dbReference>
<evidence type="ECO:0000313" key="13">
    <source>
        <dbReference type="Proteomes" id="UP000321891"/>
    </source>
</evidence>
<dbReference type="UniPathway" id="UPA00223">
    <property type="reaction ID" value="UER01008"/>
</dbReference>
<dbReference type="EMBL" id="BAMV01000018">
    <property type="protein sequence ID" value="GAN61241.1"/>
    <property type="molecule type" value="Genomic_DNA"/>
</dbReference>
<keyword evidence="7 9" id="KW-0274">FAD</keyword>
<dbReference type="STRING" id="1231339.Abci_018_111"/>
<proteinExistence type="inferred from homology"/>
<protein>
    <recommendedName>
        <fullName evidence="9">Probable malate:quinone oxidoreductase</fullName>
        <ecNumber evidence="9">1.1.5.4</ecNumber>
    </recommendedName>
    <alternativeName>
        <fullName evidence="9">MQO</fullName>
    </alternativeName>
    <alternativeName>
        <fullName evidence="9">Malate dehydrogenase [quinone]</fullName>
    </alternativeName>
</protein>
<dbReference type="NCBIfam" id="TIGR01320">
    <property type="entry name" value="mal_quin_oxido"/>
    <property type="match status" value="1"/>
</dbReference>
<dbReference type="Pfam" id="PF06039">
    <property type="entry name" value="Mqo"/>
    <property type="match status" value="1"/>
</dbReference>
<keyword evidence="13" id="KW-1185">Reference proteome</keyword>
<dbReference type="SUPFAM" id="SSF51905">
    <property type="entry name" value="FAD/NAD(P)-binding domain"/>
    <property type="match status" value="1"/>
</dbReference>
<evidence type="ECO:0000256" key="1">
    <source>
        <dbReference type="ARBA" id="ARBA00001139"/>
    </source>
</evidence>
<dbReference type="InterPro" id="IPR036188">
    <property type="entry name" value="FAD/NAD-bd_sf"/>
</dbReference>